<evidence type="ECO:0000313" key="3">
    <source>
        <dbReference type="EMBL" id="TDP52869.1"/>
    </source>
</evidence>
<feature type="chain" id="PRO_5038640737" description="Fibronectin type-III domain-containing protein" evidence="1">
    <location>
        <begin position="31"/>
        <end position="286"/>
    </location>
</feature>
<dbReference type="PROSITE" id="PS50853">
    <property type="entry name" value="FN3"/>
    <property type="match status" value="1"/>
</dbReference>
<name>A0A4R6Q2B8_9FIRM</name>
<organism evidence="3 4">
    <name type="scientific">Aminicella lysinilytica</name>
    <dbReference type="NCBI Taxonomy" id="433323"/>
    <lineage>
        <taxon>Bacteria</taxon>
        <taxon>Bacillati</taxon>
        <taxon>Bacillota</taxon>
        <taxon>Clostridia</taxon>
        <taxon>Peptostreptococcales</taxon>
        <taxon>Anaerovoracaceae</taxon>
        <taxon>Aminicella</taxon>
    </lineage>
</organism>
<dbReference type="InterPro" id="IPR013783">
    <property type="entry name" value="Ig-like_fold"/>
</dbReference>
<dbReference type="OrthoDB" id="1734240at2"/>
<dbReference type="SUPFAM" id="SSF49265">
    <property type="entry name" value="Fibronectin type III"/>
    <property type="match status" value="1"/>
</dbReference>
<feature type="domain" description="Fibronectin type-III" evidence="2">
    <location>
        <begin position="36"/>
        <end position="134"/>
    </location>
</feature>
<proteinExistence type="predicted"/>
<dbReference type="Proteomes" id="UP000295500">
    <property type="component" value="Unassembled WGS sequence"/>
</dbReference>
<evidence type="ECO:0000313" key="4">
    <source>
        <dbReference type="Proteomes" id="UP000295500"/>
    </source>
</evidence>
<sequence>MKAIFRSIAIVMALAVAITMSIFLVSTASAAAASTKPGKPAITALTDSSTSIVIEWNKVKRAKGYQIYRKLGTAGTYKKVKTIKSSGTRYWKDTKVTDIGIEYYYKVRAYSKVRSKTVYGSFSKSDYALATDKPFYYAGFLFQGDRYEEPVIGVEVDNYTTHPMTIDDFGLFVMDYTAFVENDEDTYNVCYLDADTTIKAGCYDYLYYDQGDYVVDFDDYYSVMIAGMYYRGHEYDFDINNHADSTPTIVTSPSRSAAMKSRALSLYKTSSHAGAAAGSAVKSRAK</sequence>
<keyword evidence="1" id="KW-0732">Signal</keyword>
<dbReference type="EMBL" id="SNXO01000025">
    <property type="protein sequence ID" value="TDP52869.1"/>
    <property type="molecule type" value="Genomic_DNA"/>
</dbReference>
<dbReference type="CDD" id="cd00063">
    <property type="entry name" value="FN3"/>
    <property type="match status" value="1"/>
</dbReference>
<accession>A0A4R6Q2B8</accession>
<evidence type="ECO:0000256" key="1">
    <source>
        <dbReference type="SAM" id="SignalP"/>
    </source>
</evidence>
<dbReference type="Gene3D" id="2.60.40.10">
    <property type="entry name" value="Immunoglobulins"/>
    <property type="match status" value="1"/>
</dbReference>
<reference evidence="3 4" key="1">
    <citation type="submission" date="2019-03" db="EMBL/GenBank/DDBJ databases">
        <title>Genomic Encyclopedia of Type Strains, Phase IV (KMG-IV): sequencing the most valuable type-strain genomes for metagenomic binning, comparative biology and taxonomic classification.</title>
        <authorList>
            <person name="Goeker M."/>
        </authorList>
    </citation>
    <scope>NUCLEOTIDE SEQUENCE [LARGE SCALE GENOMIC DNA]</scope>
    <source>
        <strain evidence="3 4">DSM 28287</strain>
    </source>
</reference>
<protein>
    <recommendedName>
        <fullName evidence="2">Fibronectin type-III domain-containing protein</fullName>
    </recommendedName>
</protein>
<feature type="signal peptide" evidence="1">
    <location>
        <begin position="1"/>
        <end position="30"/>
    </location>
</feature>
<dbReference type="InterPro" id="IPR036116">
    <property type="entry name" value="FN3_sf"/>
</dbReference>
<dbReference type="AlphaFoldDB" id="A0A4R6Q2B8"/>
<dbReference type="InterPro" id="IPR003961">
    <property type="entry name" value="FN3_dom"/>
</dbReference>
<gene>
    <name evidence="3" type="ORF">EV211_12523</name>
</gene>
<keyword evidence="4" id="KW-1185">Reference proteome</keyword>
<evidence type="ECO:0000259" key="2">
    <source>
        <dbReference type="PROSITE" id="PS50853"/>
    </source>
</evidence>
<dbReference type="RefSeq" id="WP_133528782.1">
    <property type="nucleotide sequence ID" value="NZ_SNXO01000025.1"/>
</dbReference>
<comment type="caution">
    <text evidence="3">The sequence shown here is derived from an EMBL/GenBank/DDBJ whole genome shotgun (WGS) entry which is preliminary data.</text>
</comment>